<feature type="transmembrane region" description="Helical" evidence="12">
    <location>
        <begin position="6"/>
        <end position="22"/>
    </location>
</feature>
<keyword evidence="8" id="KW-0406">Ion transport</keyword>
<organism evidence="13 14">
    <name type="scientific">Pontibacter actiniarum</name>
    <dbReference type="NCBI Taxonomy" id="323450"/>
    <lineage>
        <taxon>Bacteria</taxon>
        <taxon>Pseudomonadati</taxon>
        <taxon>Bacteroidota</taxon>
        <taxon>Cytophagia</taxon>
        <taxon>Cytophagales</taxon>
        <taxon>Hymenobacteraceae</taxon>
        <taxon>Pontibacter</taxon>
    </lineage>
</organism>
<keyword evidence="10" id="KW-0739">Sodium transport</keyword>
<feature type="transmembrane region" description="Helical" evidence="12">
    <location>
        <begin position="181"/>
        <end position="199"/>
    </location>
</feature>
<keyword evidence="6 12" id="KW-1133">Transmembrane helix</keyword>
<keyword evidence="5 12" id="KW-0812">Transmembrane</keyword>
<feature type="transmembrane region" description="Helical" evidence="12">
    <location>
        <begin position="117"/>
        <end position="141"/>
    </location>
</feature>
<feature type="transmembrane region" description="Helical" evidence="12">
    <location>
        <begin position="147"/>
        <end position="169"/>
    </location>
</feature>
<evidence type="ECO:0000313" key="13">
    <source>
        <dbReference type="EMBL" id="ARS36235.1"/>
    </source>
</evidence>
<dbReference type="GO" id="GO:0006814">
    <property type="term" value="P:sodium ion transport"/>
    <property type="evidence" value="ECO:0007669"/>
    <property type="project" value="UniProtKB-KW"/>
</dbReference>
<dbReference type="EMBL" id="CP021235">
    <property type="protein sequence ID" value="ARS36235.1"/>
    <property type="molecule type" value="Genomic_DNA"/>
</dbReference>
<keyword evidence="9 12" id="KW-0472">Membrane</keyword>
<dbReference type="PANTHER" id="PTHR42985">
    <property type="entry name" value="SODIUM-COUPLED MONOCARBOXYLATE TRANSPORTER"/>
    <property type="match status" value="1"/>
</dbReference>
<dbReference type="AlphaFoldDB" id="A0A1X9YTL6"/>
<dbReference type="Pfam" id="PF00474">
    <property type="entry name" value="SSF"/>
    <property type="match status" value="2"/>
</dbReference>
<feature type="transmembrane region" description="Helical" evidence="12">
    <location>
        <begin position="275"/>
        <end position="300"/>
    </location>
</feature>
<dbReference type="CDD" id="cd11494">
    <property type="entry name" value="SLC5sbd_NIS-like_u2"/>
    <property type="match status" value="1"/>
</dbReference>
<dbReference type="Proteomes" id="UP000266292">
    <property type="component" value="Chromosome"/>
</dbReference>
<feature type="transmembrane region" description="Helical" evidence="12">
    <location>
        <begin position="42"/>
        <end position="62"/>
    </location>
</feature>
<evidence type="ECO:0000256" key="4">
    <source>
        <dbReference type="ARBA" id="ARBA00022475"/>
    </source>
</evidence>
<reference evidence="14" key="1">
    <citation type="submission" date="2017-05" db="EMBL/GenBank/DDBJ databases">
        <authorList>
            <person name="Ray J."/>
            <person name="Price M."/>
            <person name="Deutschbauer A."/>
        </authorList>
    </citation>
    <scope>NUCLEOTIDE SEQUENCE [LARGE SCALE GENOMIC DNA]</scope>
    <source>
        <strain evidence="14">DSM 19842</strain>
    </source>
</reference>
<comment type="subcellular location">
    <subcellularLocation>
        <location evidence="1">Cell membrane</location>
        <topology evidence="1">Multi-pass membrane protein</topology>
    </subcellularLocation>
</comment>
<sequence length="569" mass="62614">MRPLDWVVLLGTLGFIVSYGVWKTRGSKDIEGYLKGDNTMKWWTIGLSIMATQASAITFLSTPGQAYEDGMRFVQFYFGLPIAMVIISVTVIPIFYRLNVYTAYEFLENRFDLKTRTLAALLFLVQRGLAAGITIYAPAIILSTMLGWSLTATNLIIGVLVIFYTVSGGTKAVSVTQKQQMAVMMGGMIIAGIMVVSYLPDNVGFGDAVAVAGKMGKMNVVDFSWDWETSWDDRYNFWSGMTGGLFLALSYFGTDQSQVARYLGGKSVGESRLGLLFNGLLKIPMQFLILFIGVMVFVFYQFNQPPVFFNEAAKGKVYATEYADELRGLEATYASLFEQKQEAVHGLVSALKAEDAAAIATAEAQVDSYTSAGKQVREQVKEVIRKATPDAEVRDTDYVFISFVMKYLPTGLVGLLLAVIFSAAMSSTASELNALASTTVVDIYKRSVKQDGSPMHYLNASRLFTVGWGLIAILFATYASLLDNLIQAVNIIGSIFYGTILGIFLVAFYFKRIRGNAVFFAALLAEAVVLYCYYFTDIAFLWFNVIGCGCVVIFGFILQAGFGEKKKAV</sequence>
<evidence type="ECO:0000256" key="1">
    <source>
        <dbReference type="ARBA" id="ARBA00004651"/>
    </source>
</evidence>
<evidence type="ECO:0000256" key="10">
    <source>
        <dbReference type="ARBA" id="ARBA00023201"/>
    </source>
</evidence>
<keyword evidence="7" id="KW-0915">Sodium</keyword>
<dbReference type="InterPro" id="IPR038377">
    <property type="entry name" value="Na/Glc_symporter_sf"/>
</dbReference>
<feature type="transmembrane region" description="Helical" evidence="12">
    <location>
        <begin position="463"/>
        <end position="482"/>
    </location>
</feature>
<evidence type="ECO:0000256" key="3">
    <source>
        <dbReference type="ARBA" id="ARBA00022448"/>
    </source>
</evidence>
<keyword evidence="3" id="KW-0813">Transport</keyword>
<dbReference type="InterPro" id="IPR001734">
    <property type="entry name" value="Na/solute_symporter"/>
</dbReference>
<dbReference type="Gene3D" id="1.20.1730.10">
    <property type="entry name" value="Sodium/glucose cotransporter"/>
    <property type="match status" value="1"/>
</dbReference>
<dbReference type="GO" id="GO:0005886">
    <property type="term" value="C:plasma membrane"/>
    <property type="evidence" value="ECO:0007669"/>
    <property type="project" value="UniProtKB-SubCell"/>
</dbReference>
<dbReference type="PANTHER" id="PTHR42985:SF40">
    <property type="entry name" value="LD47995P-RELATED"/>
    <property type="match status" value="1"/>
</dbReference>
<evidence type="ECO:0000256" key="12">
    <source>
        <dbReference type="SAM" id="Phobius"/>
    </source>
</evidence>
<name>A0A1X9YTL6_9BACT</name>
<comment type="similarity">
    <text evidence="2 11">Belongs to the sodium:solute symporter (SSF) (TC 2.A.21) family.</text>
</comment>
<dbReference type="PROSITE" id="PS50283">
    <property type="entry name" value="NA_SOLUT_SYMP_3"/>
    <property type="match status" value="1"/>
</dbReference>
<evidence type="ECO:0000313" key="14">
    <source>
        <dbReference type="Proteomes" id="UP000266292"/>
    </source>
</evidence>
<feature type="transmembrane region" description="Helical" evidence="12">
    <location>
        <begin position="542"/>
        <end position="562"/>
    </location>
</feature>
<feature type="transmembrane region" description="Helical" evidence="12">
    <location>
        <begin position="74"/>
        <end position="96"/>
    </location>
</feature>
<feature type="transmembrane region" description="Helical" evidence="12">
    <location>
        <begin position="517"/>
        <end position="536"/>
    </location>
</feature>
<gene>
    <name evidence="13" type="ORF">CA264_12760</name>
</gene>
<evidence type="ECO:0000256" key="5">
    <source>
        <dbReference type="ARBA" id="ARBA00022692"/>
    </source>
</evidence>
<evidence type="ECO:0000256" key="9">
    <source>
        <dbReference type="ARBA" id="ARBA00023136"/>
    </source>
</evidence>
<accession>A0A1X9YTL6</accession>
<evidence type="ECO:0000256" key="8">
    <source>
        <dbReference type="ARBA" id="ARBA00023065"/>
    </source>
</evidence>
<keyword evidence="4" id="KW-1003">Cell membrane</keyword>
<dbReference type="KEGG" id="pact:CA264_12760"/>
<proteinExistence type="inferred from homology"/>
<keyword evidence="14" id="KW-1185">Reference proteome</keyword>
<evidence type="ECO:0000256" key="2">
    <source>
        <dbReference type="ARBA" id="ARBA00006434"/>
    </source>
</evidence>
<feature type="transmembrane region" description="Helical" evidence="12">
    <location>
        <begin position="398"/>
        <end position="421"/>
    </location>
</feature>
<dbReference type="OrthoDB" id="9803597at2"/>
<evidence type="ECO:0000256" key="6">
    <source>
        <dbReference type="ARBA" id="ARBA00022989"/>
    </source>
</evidence>
<evidence type="ECO:0000256" key="7">
    <source>
        <dbReference type="ARBA" id="ARBA00023053"/>
    </source>
</evidence>
<dbReference type="STRING" id="709015.GCA_000472485_02583"/>
<dbReference type="GO" id="GO:0015293">
    <property type="term" value="F:symporter activity"/>
    <property type="evidence" value="ECO:0007669"/>
    <property type="project" value="TreeGrafter"/>
</dbReference>
<protein>
    <submittedName>
        <fullName evidence="13">Sodium:solute symporter</fullName>
    </submittedName>
</protein>
<dbReference type="RefSeq" id="WP_025607696.1">
    <property type="nucleotide sequence ID" value="NZ_CP021235.1"/>
</dbReference>
<feature type="transmembrane region" description="Helical" evidence="12">
    <location>
        <begin position="488"/>
        <end position="510"/>
    </location>
</feature>
<dbReference type="InterPro" id="IPR051163">
    <property type="entry name" value="Sodium:Solute_Symporter_SSF"/>
</dbReference>
<evidence type="ECO:0000256" key="11">
    <source>
        <dbReference type="RuleBase" id="RU362091"/>
    </source>
</evidence>